<protein>
    <recommendedName>
        <fullName evidence="3">GNAT family N-acetyltransferase</fullName>
    </recommendedName>
</protein>
<sequence>MRIYEVQDRNQQLLEVLLTVWENSVRATHLFLSDEEVNKIKAFLPNRKSLL</sequence>
<gene>
    <name evidence="1" type="ORF">BLCOC_17670</name>
</gene>
<proteinExistence type="predicted"/>
<dbReference type="EMBL" id="CP136422">
    <property type="protein sequence ID" value="WPX73420.1"/>
    <property type="molecule type" value="Genomic_DNA"/>
</dbReference>
<evidence type="ECO:0008006" key="3">
    <source>
        <dbReference type="Google" id="ProtNLM"/>
    </source>
</evidence>
<reference evidence="1" key="1">
    <citation type="submission" date="2023-10" db="EMBL/GenBank/DDBJ databases">
        <title>Genome sequence of Blautia coccoides DSM 935.</title>
        <authorList>
            <person name="Boeer T."/>
            <person name="Bengelsdorf F.R."/>
            <person name="Daniel R."/>
            <person name="Poehlein A."/>
        </authorList>
    </citation>
    <scope>NUCLEOTIDE SEQUENCE [LARGE SCALE GENOMIC DNA]</scope>
    <source>
        <strain evidence="1">DSM 935</strain>
    </source>
</reference>
<dbReference type="Proteomes" id="UP001325248">
    <property type="component" value="Chromosome"/>
</dbReference>
<evidence type="ECO:0000313" key="1">
    <source>
        <dbReference type="EMBL" id="WPX73420.1"/>
    </source>
</evidence>
<keyword evidence="2" id="KW-1185">Reference proteome</keyword>
<accession>A0ABZ0U868</accession>
<name>A0ABZ0U868_9FIRM</name>
<organism evidence="1 2">
    <name type="scientific">Blautia producta</name>
    <dbReference type="NCBI Taxonomy" id="33035"/>
    <lineage>
        <taxon>Bacteria</taxon>
        <taxon>Bacillati</taxon>
        <taxon>Bacillota</taxon>
        <taxon>Clostridia</taxon>
        <taxon>Lachnospirales</taxon>
        <taxon>Lachnospiraceae</taxon>
        <taxon>Blautia</taxon>
    </lineage>
</organism>
<evidence type="ECO:0000313" key="2">
    <source>
        <dbReference type="Proteomes" id="UP001325248"/>
    </source>
</evidence>